<keyword evidence="10 16" id="KW-0511">Multifunctional enzyme</keyword>
<feature type="domain" description="Cytidyltransferase-like" evidence="18">
    <location>
        <begin position="344"/>
        <end position="438"/>
    </location>
</feature>
<evidence type="ECO:0000256" key="13">
    <source>
        <dbReference type="ARBA" id="ARBA00052873"/>
    </source>
</evidence>
<evidence type="ECO:0000256" key="7">
    <source>
        <dbReference type="ARBA" id="ARBA00022741"/>
    </source>
</evidence>
<dbReference type="NCBIfam" id="NF008454">
    <property type="entry name" value="PRK11316.1"/>
    <property type="match status" value="1"/>
</dbReference>
<dbReference type="FunFam" id="3.40.50.620:FF:000028">
    <property type="entry name" value="Bifunctional protein HldE"/>
    <property type="match status" value="1"/>
</dbReference>
<dbReference type="HAMAP" id="MF_01603">
    <property type="entry name" value="HldE"/>
    <property type="match status" value="1"/>
</dbReference>
<dbReference type="EMBL" id="NVWI01000001">
    <property type="protein sequence ID" value="PCJ43428.1"/>
    <property type="molecule type" value="Genomic_DNA"/>
</dbReference>
<dbReference type="EC" id="2.7.1.167" evidence="16"/>
<dbReference type="InterPro" id="IPR011913">
    <property type="entry name" value="RfaE_dom_I"/>
</dbReference>
<evidence type="ECO:0000313" key="20">
    <source>
        <dbReference type="Proteomes" id="UP000228987"/>
    </source>
</evidence>
<dbReference type="InterPro" id="IPR002173">
    <property type="entry name" value="Carboh/pur_kinase_PfkB_CS"/>
</dbReference>
<keyword evidence="6 16" id="KW-0548">Nucleotidyltransferase</keyword>
<sequence length="476" mass="51135">MKLNIPRFDTTRILVVGDVMLDRYWHGDTSRISPEAPVPVVKIDNIEESPGGAANVALNIAALGAACNLTGIIGNDAAGKSLQQALIAAGIECDFHLSDENPTITKLRVLSHHQQLIRLDFEEDFSNESSAHLNNKISALLKNVDLVIFSDYKKGSLNNIENFIALIKSADIPILVDPKGDDFSKYKGVTLLTPNLNEFETVVGKCATEEELVSKAQHLIKELDLEALLVTRGEHGMSLIRPGEAELHFPARSRDVFDVTGAGDTVISVLAASLGAGKPLPEAVALANIAAGIAVSKVGTVAVSGPELRREIQNDSDSGRGVMSREQLVQVVADAKANGEKVVFTNGCFDIIHAGHVGYLQDAREQGDRLIVALNDDASVTRLKGEGRPINPIERRMAVVAGLGAVDWVVSFDEDTPIPLLQEFEPDVLIKGGDYAINEVVGADIVQAYGGEIKVLTFLDNCSTTGIVEKIQKEKQ</sequence>
<reference evidence="20" key="1">
    <citation type="submission" date="2017-08" db="EMBL/GenBank/DDBJ databases">
        <title>A dynamic microbial community with high functional redundancy inhabits the cold, oxic subseafloor aquifer.</title>
        <authorList>
            <person name="Tully B.J."/>
            <person name="Wheat C.G."/>
            <person name="Glazer B.T."/>
            <person name="Huber J.A."/>
        </authorList>
    </citation>
    <scope>NUCLEOTIDE SEQUENCE [LARGE SCALE GENOMIC DNA]</scope>
</reference>
<feature type="region of interest" description="Cytidylyltransferase" evidence="16">
    <location>
        <begin position="344"/>
        <end position="476"/>
    </location>
</feature>
<feature type="active site" evidence="16">
    <location>
        <position position="264"/>
    </location>
</feature>
<evidence type="ECO:0000313" key="19">
    <source>
        <dbReference type="EMBL" id="PCJ43428.1"/>
    </source>
</evidence>
<dbReference type="UniPathway" id="UPA00958"/>
<dbReference type="GO" id="GO:0016773">
    <property type="term" value="F:phosphotransferase activity, alcohol group as acceptor"/>
    <property type="evidence" value="ECO:0007669"/>
    <property type="project" value="InterPro"/>
</dbReference>
<comment type="function">
    <text evidence="1 16">Catalyzes the phosphorylation of D-glycero-D-manno-heptose 7-phosphate at the C-1 position to selectively form D-glycero-beta-D-manno-heptose-1,7-bisphosphate.</text>
</comment>
<dbReference type="PANTHER" id="PTHR46969">
    <property type="entry name" value="BIFUNCTIONAL PROTEIN HLDE"/>
    <property type="match status" value="1"/>
</dbReference>
<dbReference type="Gene3D" id="3.40.1190.20">
    <property type="match status" value="1"/>
</dbReference>
<evidence type="ECO:0000256" key="9">
    <source>
        <dbReference type="ARBA" id="ARBA00022840"/>
    </source>
</evidence>
<comment type="similarity">
    <text evidence="15 16">In the C-terminal section; belongs to the cytidylyltransferase family.</text>
</comment>
<evidence type="ECO:0000256" key="3">
    <source>
        <dbReference type="ARBA" id="ARBA00004713"/>
    </source>
</evidence>
<keyword evidence="9 16" id="KW-0067">ATP-binding</keyword>
<dbReference type="NCBIfam" id="TIGR00125">
    <property type="entry name" value="cyt_tran_rel"/>
    <property type="match status" value="1"/>
</dbReference>
<keyword evidence="5 16" id="KW-0808">Transferase</keyword>
<dbReference type="PANTHER" id="PTHR46969:SF1">
    <property type="entry name" value="BIFUNCTIONAL PROTEIN HLDE"/>
    <property type="match status" value="1"/>
</dbReference>
<dbReference type="InterPro" id="IPR014729">
    <property type="entry name" value="Rossmann-like_a/b/a_fold"/>
</dbReference>
<evidence type="ECO:0000256" key="8">
    <source>
        <dbReference type="ARBA" id="ARBA00022777"/>
    </source>
</evidence>
<dbReference type="SUPFAM" id="SSF52374">
    <property type="entry name" value="Nucleotidylyl transferase"/>
    <property type="match status" value="1"/>
</dbReference>
<dbReference type="SUPFAM" id="SSF53613">
    <property type="entry name" value="Ribokinase-like"/>
    <property type="match status" value="1"/>
</dbReference>
<dbReference type="GO" id="GO:0033785">
    <property type="term" value="F:heptose 7-phosphate kinase activity"/>
    <property type="evidence" value="ECO:0007669"/>
    <property type="project" value="UniProtKB-UniRule"/>
</dbReference>
<comment type="subunit">
    <text evidence="4 16">Homodimer.</text>
</comment>
<evidence type="ECO:0000256" key="12">
    <source>
        <dbReference type="ARBA" id="ARBA00047428"/>
    </source>
</evidence>
<evidence type="ECO:0000256" key="15">
    <source>
        <dbReference type="ARBA" id="ARBA00061122"/>
    </source>
</evidence>
<dbReference type="Pfam" id="PF01467">
    <property type="entry name" value="CTP_transf_like"/>
    <property type="match status" value="1"/>
</dbReference>
<comment type="function">
    <text evidence="2 16">Catalyzes the ADP transfer from ATP to D-glycero-beta-D-manno-heptose 1-phosphate, yielding ADP-D-glycero-beta-D-manno-heptose.</text>
</comment>
<dbReference type="PROSITE" id="PS00583">
    <property type="entry name" value="PFKB_KINASES_1"/>
    <property type="match status" value="1"/>
</dbReference>
<organism evidence="19 20">
    <name type="scientific">SAR86 cluster bacterium</name>
    <dbReference type="NCBI Taxonomy" id="2030880"/>
    <lineage>
        <taxon>Bacteria</taxon>
        <taxon>Pseudomonadati</taxon>
        <taxon>Pseudomonadota</taxon>
        <taxon>Gammaproteobacteria</taxon>
        <taxon>SAR86 cluster</taxon>
    </lineage>
</organism>
<feature type="domain" description="Carbohydrate kinase PfkB" evidence="17">
    <location>
        <begin position="11"/>
        <end position="302"/>
    </location>
</feature>
<dbReference type="CDD" id="cd01172">
    <property type="entry name" value="RfaE_like"/>
    <property type="match status" value="1"/>
</dbReference>
<feature type="binding site" evidence="16">
    <location>
        <begin position="195"/>
        <end position="198"/>
    </location>
    <ligand>
        <name>ATP</name>
        <dbReference type="ChEBI" id="CHEBI:30616"/>
    </ligand>
</feature>
<evidence type="ECO:0000256" key="6">
    <source>
        <dbReference type="ARBA" id="ARBA00022695"/>
    </source>
</evidence>
<dbReference type="InterPro" id="IPR029056">
    <property type="entry name" value="Ribokinase-like"/>
</dbReference>
<comment type="pathway">
    <text evidence="16">Nucleotide-sugar biosynthesis; ADP-L-glycero-beta-D-manno-heptose biosynthesis; ADP-L-glycero-beta-D-manno-heptose from D-glycero-beta-D-manno-heptose 7-phosphate: step 1/4.</text>
</comment>
<dbReference type="NCBIfam" id="TIGR02199">
    <property type="entry name" value="rfaE_dom_II"/>
    <property type="match status" value="1"/>
</dbReference>
<dbReference type="InterPro" id="IPR011611">
    <property type="entry name" value="PfkB_dom"/>
</dbReference>
<evidence type="ECO:0000259" key="18">
    <source>
        <dbReference type="Pfam" id="PF01467"/>
    </source>
</evidence>
<keyword evidence="7 16" id="KW-0547">Nucleotide-binding</keyword>
<accession>A0A2A5CIS8</accession>
<name>A0A2A5CIS8_9GAMM</name>
<keyword evidence="11 16" id="KW-0119">Carbohydrate metabolism</keyword>
<evidence type="ECO:0000256" key="14">
    <source>
        <dbReference type="ARBA" id="ARBA00060955"/>
    </source>
</evidence>
<dbReference type="EC" id="2.7.7.70" evidence="16"/>
<dbReference type="GO" id="GO:0005829">
    <property type="term" value="C:cytosol"/>
    <property type="evidence" value="ECO:0007669"/>
    <property type="project" value="TreeGrafter"/>
</dbReference>
<comment type="pathway">
    <text evidence="3">Bacterial outer membrane biogenesis; LPS core biosynthesis.</text>
</comment>
<dbReference type="GO" id="GO:0033786">
    <property type="term" value="F:heptose-1-phosphate adenylyltransferase activity"/>
    <property type="evidence" value="ECO:0007669"/>
    <property type="project" value="UniProtKB-UniRule"/>
</dbReference>
<dbReference type="InterPro" id="IPR023030">
    <property type="entry name" value="Bifunc_HldE"/>
</dbReference>
<protein>
    <recommendedName>
        <fullName evidence="16">Bifunctional protein HldE</fullName>
    </recommendedName>
    <domain>
        <recommendedName>
            <fullName evidence="16">D-beta-D-heptose 7-phosphate kinase</fullName>
            <ecNumber evidence="16">2.7.1.167</ecNumber>
        </recommendedName>
        <alternativeName>
            <fullName evidence="16">D-beta-D-heptose 7-phosphotransferase</fullName>
        </alternativeName>
        <alternativeName>
            <fullName evidence="16">D-glycero-beta-D-manno-heptose-7-phosphate kinase</fullName>
        </alternativeName>
    </domain>
    <domain>
        <recommendedName>
            <fullName evidence="16">D-beta-D-heptose 1-phosphate adenylyltransferase</fullName>
            <ecNumber evidence="16">2.7.7.70</ecNumber>
        </recommendedName>
        <alternativeName>
            <fullName evidence="16">D-glycero-beta-D-manno-heptose 1-phosphate adenylyltransferase</fullName>
        </alternativeName>
    </domain>
</protein>
<evidence type="ECO:0000256" key="5">
    <source>
        <dbReference type="ARBA" id="ARBA00022679"/>
    </source>
</evidence>
<dbReference type="GO" id="GO:0009244">
    <property type="term" value="P:lipopolysaccharide core region biosynthetic process"/>
    <property type="evidence" value="ECO:0007669"/>
    <property type="project" value="UniProtKB-UniPathway"/>
</dbReference>
<evidence type="ECO:0000256" key="11">
    <source>
        <dbReference type="ARBA" id="ARBA00023277"/>
    </source>
</evidence>
<dbReference type="InterPro" id="IPR004821">
    <property type="entry name" value="Cyt_trans-like"/>
</dbReference>
<evidence type="ECO:0000256" key="16">
    <source>
        <dbReference type="HAMAP-Rule" id="MF_01603"/>
    </source>
</evidence>
<evidence type="ECO:0000256" key="2">
    <source>
        <dbReference type="ARBA" id="ARBA00003753"/>
    </source>
</evidence>
<evidence type="ECO:0000259" key="17">
    <source>
        <dbReference type="Pfam" id="PF00294"/>
    </source>
</evidence>
<dbReference type="Pfam" id="PF00294">
    <property type="entry name" value="PfkB"/>
    <property type="match status" value="1"/>
</dbReference>
<dbReference type="FunFam" id="3.40.1190.20:FF:000002">
    <property type="entry name" value="Bifunctional protein HldE"/>
    <property type="match status" value="1"/>
</dbReference>
<comment type="catalytic activity">
    <reaction evidence="12 16">
        <text>D-glycero-beta-D-manno-heptose 1-phosphate + ATP + H(+) = ADP-D-glycero-beta-D-manno-heptose + diphosphate</text>
        <dbReference type="Rhea" id="RHEA:27465"/>
        <dbReference type="ChEBI" id="CHEBI:15378"/>
        <dbReference type="ChEBI" id="CHEBI:30616"/>
        <dbReference type="ChEBI" id="CHEBI:33019"/>
        <dbReference type="ChEBI" id="CHEBI:59967"/>
        <dbReference type="ChEBI" id="CHEBI:61593"/>
        <dbReference type="EC" id="2.7.7.70"/>
    </reaction>
</comment>
<comment type="catalytic activity">
    <reaction evidence="13 16">
        <text>D-glycero-beta-D-manno-heptose 7-phosphate + ATP = D-glycero-beta-D-manno-heptose 1,7-bisphosphate + ADP + H(+)</text>
        <dbReference type="Rhea" id="RHEA:27473"/>
        <dbReference type="ChEBI" id="CHEBI:15378"/>
        <dbReference type="ChEBI" id="CHEBI:30616"/>
        <dbReference type="ChEBI" id="CHEBI:60204"/>
        <dbReference type="ChEBI" id="CHEBI:60208"/>
        <dbReference type="ChEBI" id="CHEBI:456216"/>
        <dbReference type="EC" id="2.7.1.167"/>
    </reaction>
</comment>
<dbReference type="UniPathway" id="UPA00356">
    <property type="reaction ID" value="UER00437"/>
</dbReference>
<gene>
    <name evidence="16" type="primary">hldE</name>
    <name evidence="19" type="ORF">COA71_00715</name>
</gene>
<proteinExistence type="inferred from homology"/>
<evidence type="ECO:0000256" key="1">
    <source>
        <dbReference type="ARBA" id="ARBA00002319"/>
    </source>
</evidence>
<dbReference type="Gene3D" id="3.40.50.620">
    <property type="entry name" value="HUPs"/>
    <property type="match status" value="1"/>
</dbReference>
<dbReference type="GO" id="GO:0097171">
    <property type="term" value="P:ADP-L-glycero-beta-D-manno-heptose biosynthetic process"/>
    <property type="evidence" value="ECO:0007669"/>
    <property type="project" value="UniProtKB-UniPathway"/>
</dbReference>
<dbReference type="AlphaFoldDB" id="A0A2A5CIS8"/>
<keyword evidence="8 16" id="KW-0418">Kinase</keyword>
<dbReference type="InterPro" id="IPR011914">
    <property type="entry name" value="RfaE_dom_II"/>
</dbReference>
<comment type="similarity">
    <text evidence="14 16">In the N-terminal section; belongs to the carbohydrate kinase PfkB family.</text>
</comment>
<dbReference type="NCBIfam" id="TIGR02198">
    <property type="entry name" value="rfaE_dom_I"/>
    <property type="match status" value="1"/>
</dbReference>
<comment type="caution">
    <text evidence="19">The sequence shown here is derived from an EMBL/GenBank/DDBJ whole genome shotgun (WGS) entry which is preliminary data.</text>
</comment>
<dbReference type="GO" id="GO:0005524">
    <property type="term" value="F:ATP binding"/>
    <property type="evidence" value="ECO:0007669"/>
    <property type="project" value="UniProtKB-UniRule"/>
</dbReference>
<comment type="pathway">
    <text evidence="16">Nucleotide-sugar biosynthesis; ADP-L-glycero-beta-D-manno-heptose biosynthesis; ADP-L-glycero-beta-D-manno-heptose from D-glycero-beta-D-manno-heptose 7-phosphate: step 3/4.</text>
</comment>
<evidence type="ECO:0000256" key="10">
    <source>
        <dbReference type="ARBA" id="ARBA00023268"/>
    </source>
</evidence>
<evidence type="ECO:0000256" key="4">
    <source>
        <dbReference type="ARBA" id="ARBA00011738"/>
    </source>
</evidence>
<feature type="region of interest" description="Ribokinase" evidence="16">
    <location>
        <begin position="1"/>
        <end position="316"/>
    </location>
</feature>
<dbReference type="Proteomes" id="UP000228987">
    <property type="component" value="Unassembled WGS sequence"/>
</dbReference>